<dbReference type="PRINTS" id="PR00921">
    <property type="entry name" value="IGASERPTASE"/>
</dbReference>
<protein>
    <submittedName>
        <fullName evidence="19">S6 family peptidase</fullName>
    </submittedName>
</protein>
<accession>A0ABZ3B624</accession>
<keyword evidence="13" id="KW-0843">Virulence</keyword>
<keyword evidence="9" id="KW-0732">Signal</keyword>
<feature type="domain" description="Peptidase S6" evidence="18">
    <location>
        <begin position="33"/>
        <end position="280"/>
    </location>
</feature>
<evidence type="ECO:0000256" key="12">
    <source>
        <dbReference type="ARBA" id="ARBA00022825"/>
    </source>
</evidence>
<evidence type="ECO:0000256" key="14">
    <source>
        <dbReference type="ARBA" id="ARBA00023136"/>
    </source>
</evidence>
<keyword evidence="10" id="KW-0574">Periplasm</keyword>
<proteinExistence type="predicted"/>
<dbReference type="Gene3D" id="2.160.20.20">
    <property type="match status" value="1"/>
</dbReference>
<keyword evidence="7" id="KW-0645">Protease</keyword>
<dbReference type="SUPFAM" id="SSF51126">
    <property type="entry name" value="Pectin lyase-like"/>
    <property type="match status" value="1"/>
</dbReference>
<evidence type="ECO:0000313" key="20">
    <source>
        <dbReference type="Proteomes" id="UP001466893"/>
    </source>
</evidence>
<keyword evidence="11" id="KW-0378">Hydrolase</keyword>
<dbReference type="Gene3D" id="2.40.128.130">
    <property type="entry name" value="Autotransporter beta-domain"/>
    <property type="match status" value="1"/>
</dbReference>
<evidence type="ECO:0000256" key="13">
    <source>
        <dbReference type="ARBA" id="ARBA00023026"/>
    </source>
</evidence>
<dbReference type="EMBL" id="CP151800">
    <property type="protein sequence ID" value="WZV98786.1"/>
    <property type="molecule type" value="Genomic_DNA"/>
</dbReference>
<dbReference type="InterPro" id="IPR057393">
    <property type="entry name" value="PIC_HAP1_IgA0_b-sol2"/>
</dbReference>
<dbReference type="Pfam" id="PF02395">
    <property type="entry name" value="Peptidase_S6"/>
    <property type="match status" value="1"/>
</dbReference>
<keyword evidence="16" id="KW-0998">Cell outer membrane</keyword>
<evidence type="ECO:0000256" key="10">
    <source>
        <dbReference type="ARBA" id="ARBA00022764"/>
    </source>
</evidence>
<evidence type="ECO:0000256" key="2">
    <source>
        <dbReference type="ARBA" id="ARBA00004418"/>
    </source>
</evidence>
<evidence type="ECO:0000256" key="11">
    <source>
        <dbReference type="ARBA" id="ARBA00022801"/>
    </source>
</evidence>
<keyword evidence="14" id="KW-0472">Membrane</keyword>
<comment type="subcellular location">
    <subcellularLocation>
        <location evidence="3">Cell outer membrane</location>
        <topology evidence="3">Multi-pass membrane protein</topology>
    </subcellularLocation>
    <subcellularLocation>
        <location evidence="1">Cell surface</location>
    </subcellularLocation>
    <subcellularLocation>
        <location evidence="2">Periplasm</location>
    </subcellularLocation>
    <subcellularLocation>
        <location evidence="4">Secreted</location>
    </subcellularLocation>
</comment>
<keyword evidence="8" id="KW-0812">Transmembrane</keyword>
<evidence type="ECO:0000259" key="17">
    <source>
        <dbReference type="PROSITE" id="PS51208"/>
    </source>
</evidence>
<evidence type="ECO:0000256" key="3">
    <source>
        <dbReference type="ARBA" id="ARBA00004571"/>
    </source>
</evidence>
<organism evidence="19 20">
    <name type="scientific">Kosakonia calanthes</name>
    <dbReference type="NCBI Taxonomy" id="3139408"/>
    <lineage>
        <taxon>Bacteria</taxon>
        <taxon>Pseudomonadati</taxon>
        <taxon>Pseudomonadota</taxon>
        <taxon>Gammaproteobacteria</taxon>
        <taxon>Enterobacterales</taxon>
        <taxon>Enterobacteriaceae</taxon>
        <taxon>Kosakonia</taxon>
    </lineage>
</organism>
<evidence type="ECO:0000256" key="7">
    <source>
        <dbReference type="ARBA" id="ARBA00022670"/>
    </source>
</evidence>
<keyword evidence="12" id="KW-0720">Serine protease</keyword>
<keyword evidence="20" id="KW-1185">Reference proteome</keyword>
<dbReference type="InterPro" id="IPR000710">
    <property type="entry name" value="Peptidase_S6"/>
</dbReference>
<evidence type="ECO:0000256" key="4">
    <source>
        <dbReference type="ARBA" id="ARBA00004613"/>
    </source>
</evidence>
<evidence type="ECO:0000256" key="15">
    <source>
        <dbReference type="ARBA" id="ARBA00023145"/>
    </source>
</evidence>
<evidence type="ECO:0000256" key="5">
    <source>
        <dbReference type="ARBA" id="ARBA00022452"/>
    </source>
</evidence>
<evidence type="ECO:0000256" key="16">
    <source>
        <dbReference type="ARBA" id="ARBA00023237"/>
    </source>
</evidence>
<keyword evidence="5" id="KW-1134">Transmembrane beta strand</keyword>
<dbReference type="InterPro" id="IPR005546">
    <property type="entry name" value="Autotransporte_beta"/>
</dbReference>
<reference evidence="19 20" key="1">
    <citation type="submission" date="2024-04" db="EMBL/GenBank/DDBJ databases">
        <title>Kosakonia calanthae sp. nov., a halophilic bacterium isolated from leaves of Calanthe tiplacata.</title>
        <authorList>
            <person name="Wu P."/>
        </authorList>
    </citation>
    <scope>NUCLEOTIDE SEQUENCE [LARGE SCALE GENOMIC DNA]</scope>
    <source>
        <strain evidence="19 20">BYX6</strain>
    </source>
</reference>
<evidence type="ECO:0000256" key="6">
    <source>
        <dbReference type="ARBA" id="ARBA00022525"/>
    </source>
</evidence>
<dbReference type="InterPro" id="IPR030396">
    <property type="entry name" value="Peptidase_S6_dom"/>
</dbReference>
<evidence type="ECO:0000256" key="9">
    <source>
        <dbReference type="ARBA" id="ARBA00022729"/>
    </source>
</evidence>
<keyword evidence="6" id="KW-0964">Secreted</keyword>
<dbReference type="PROSITE" id="PS51691">
    <property type="entry name" value="PEPTIDASE_S6"/>
    <property type="match status" value="1"/>
</dbReference>
<sequence>MKKSYALQLNVSFFIFTVLISFYSSANPRLARSLASDDIPYVTYRDFALNKGAFYPGARDVNIYNKRDELVGVLNKAPMPDFSSVDCLSGVATLIHPQYAATVTPNSSSLLSTLNFGHHTYQMVERESVPEKDFNILRLNKLVTDVAPAETLSAEMNFASLDNEERFPVFYRIGSGRQKIMDETGQVTDIQSAYRFLTGGTIGRPVFSSPDELVTNSGNVFDPVNGPLANHGAQGDSGSPLFTWDSHRNHWVIAGALNFIYVDKPEKSVYSIVAPELIEVAIQKYTSAIIGNTNKNDLFFWRYDKSSGMGNLIQGASGYLMQGLGNALSQTGKDLVFNGAGGVILLQDSVNQGAGSLTFNNDYTVSSPLEHYWVGGGVNVAPGATVTWQVNGIAGDNLHKVGKGTLKINGTGINPGGLNAGDGTVYLAQTPDNQGRVQAFKSVHLASGRPLVVLYDGQQVDPDSISWGFRGGKLDVNGNSLTFHRLNAADYGAELINRDEKRADITLSDQRSTDGFIFHGQLQGNLNFHNEVAIATEGALVLDGAVNIAGDVTQKNGRLVFQGHPVVHAFNLPETVDKLKSLKDNSLRTDPVSFDQTDWQKRTFRLNNLILENTAFDLARNASLVGNINAKGAVITLGSPSLYIDLKEGNGVESALRQGTSIASRYDELSWYHGNTRLTAGSELTIREIFTGRITGHDSKVTVASRYATFNGYSVFNNTPLTLELNAKLKAYGGWTTNAPVTVGPTASLFLAGTPAEGNQFRPAIYAMNKKARFELKEGSDIHVLPFVFLKSNIHSVNPAMIRFGDDDNSRLADDLSPAQKRLAGELAGFKNAWRGSIHAPHARLSLKSTRWEVRGDSQVNKMRVSRSLVGMSGGKFHTLTVRNLQADKTGFVLRADRENSDKIVVRDSATGQNNRLFIDIIKNPVDGKMAIPLIIAPANTNVSLFKINGSVSGFSQLHPIVNVVQTADKTQWILEGFKFTPNAAAVATAKRFLDMGYRQLITEVNNLDKRLEDLRDMQAQDGAWGHTENGSGAGRAGYADRYTALQTGFDKKRRWSGTDLFTGVLMSHTRTDASGVGLRGNTRSFGAGLYAEAKMDSGAYINAIGKVIHSFDVYQTSLTGPAPRNHTSRTVIGSVGSGYRYHLNENFYIEPQAGLVFSTLSATRLKWNDNGITVSLRHQNATPLIGRTGVTTGKHFTGRSWTITARAGLNYQFDLLRKGETALRDISGEHRFAGKRDQRVLYHAALDGQLSENLRFGLEMERSVFGNDGVNHAINANMHYRF</sequence>
<evidence type="ECO:0000259" key="18">
    <source>
        <dbReference type="PROSITE" id="PS51691"/>
    </source>
</evidence>
<dbReference type="PROSITE" id="PS51208">
    <property type="entry name" value="AUTOTRANSPORTER"/>
    <property type="match status" value="1"/>
</dbReference>
<dbReference type="Pfam" id="PF03797">
    <property type="entry name" value="Autotransporter"/>
    <property type="match status" value="1"/>
</dbReference>
<feature type="domain" description="Autotransporter" evidence="17">
    <location>
        <begin position="1017"/>
        <end position="1283"/>
    </location>
</feature>
<gene>
    <name evidence="19" type="ORF">AAEY27_02490</name>
</gene>
<evidence type="ECO:0000313" key="19">
    <source>
        <dbReference type="EMBL" id="WZV98786.1"/>
    </source>
</evidence>
<dbReference type="SUPFAM" id="SSF103515">
    <property type="entry name" value="Autotransporter"/>
    <property type="match status" value="1"/>
</dbReference>
<dbReference type="InterPro" id="IPR011050">
    <property type="entry name" value="Pectin_lyase_fold/virulence"/>
</dbReference>
<dbReference type="Proteomes" id="UP001466893">
    <property type="component" value="Chromosome"/>
</dbReference>
<evidence type="ECO:0000256" key="8">
    <source>
        <dbReference type="ARBA" id="ARBA00022692"/>
    </source>
</evidence>
<evidence type="ECO:0000256" key="1">
    <source>
        <dbReference type="ARBA" id="ARBA00004241"/>
    </source>
</evidence>
<dbReference type="RefSeq" id="WP_342323352.1">
    <property type="nucleotide sequence ID" value="NZ_CP151800.1"/>
</dbReference>
<dbReference type="Gene3D" id="2.40.10.120">
    <property type="match status" value="1"/>
</dbReference>
<dbReference type="SMART" id="SM00869">
    <property type="entry name" value="Autotransporter"/>
    <property type="match status" value="1"/>
</dbReference>
<dbReference type="InterPro" id="IPR006315">
    <property type="entry name" value="OM_autotransptr_brl_dom"/>
</dbReference>
<keyword evidence="15" id="KW-0865">Zymogen</keyword>
<name>A0ABZ3B624_9ENTR</name>
<dbReference type="InterPro" id="IPR012332">
    <property type="entry name" value="Autotransporter_pectin_lyase_C"/>
</dbReference>
<dbReference type="NCBIfam" id="TIGR01414">
    <property type="entry name" value="autotrans_barl"/>
    <property type="match status" value="1"/>
</dbReference>
<dbReference type="InterPro" id="IPR036709">
    <property type="entry name" value="Autotransporte_beta_dom_sf"/>
</dbReference>
<dbReference type="Pfam" id="PF24078">
    <property type="entry name" value="Beta-sol_PIC_HAP1_IgA0_2nd"/>
    <property type="match status" value="1"/>
</dbReference>